<sequence length="143" mass="15852">MNGMAFWKTTGGKVVAFDPKTEVCGVVTLPRGSPARGALVEIRGQLAYVGISESDYAVEMYYGVEMGLRKRVELFQEVGGVGGCYCGVLPYCEEGKVMVVVGGLVYCCGLEDKRIKEVGRWWWAEFTESTRFFPYVNTLVHVD</sequence>
<comment type="caution">
    <text evidence="1">The sequence shown here is derived from an EMBL/GenBank/DDBJ whole genome shotgun (WGS) entry which is preliminary data.</text>
</comment>
<dbReference type="Proteomes" id="UP001153555">
    <property type="component" value="Unassembled WGS sequence"/>
</dbReference>
<proteinExistence type="predicted"/>
<keyword evidence="2" id="KW-1185">Reference proteome</keyword>
<dbReference type="EMBL" id="CACSLK010027842">
    <property type="protein sequence ID" value="CAA0833830.1"/>
    <property type="molecule type" value="Genomic_DNA"/>
</dbReference>
<dbReference type="AlphaFoldDB" id="A0A9N7RJX7"/>
<dbReference type="OrthoDB" id="1916346at2759"/>
<evidence type="ECO:0000313" key="2">
    <source>
        <dbReference type="Proteomes" id="UP001153555"/>
    </source>
</evidence>
<accession>A0A9N7RJX7</accession>
<protein>
    <submittedName>
        <fullName evidence="1">Uncharacterized protein</fullName>
    </submittedName>
</protein>
<reference evidence="1" key="1">
    <citation type="submission" date="2019-12" db="EMBL/GenBank/DDBJ databases">
        <authorList>
            <person name="Scholes J."/>
        </authorList>
    </citation>
    <scope>NUCLEOTIDE SEQUENCE</scope>
</reference>
<organism evidence="1 2">
    <name type="scientific">Striga hermonthica</name>
    <name type="common">Purple witchweed</name>
    <name type="synonym">Buchnera hermonthica</name>
    <dbReference type="NCBI Taxonomy" id="68872"/>
    <lineage>
        <taxon>Eukaryota</taxon>
        <taxon>Viridiplantae</taxon>
        <taxon>Streptophyta</taxon>
        <taxon>Embryophyta</taxon>
        <taxon>Tracheophyta</taxon>
        <taxon>Spermatophyta</taxon>
        <taxon>Magnoliopsida</taxon>
        <taxon>eudicotyledons</taxon>
        <taxon>Gunneridae</taxon>
        <taxon>Pentapetalae</taxon>
        <taxon>asterids</taxon>
        <taxon>lamiids</taxon>
        <taxon>Lamiales</taxon>
        <taxon>Orobanchaceae</taxon>
        <taxon>Buchnereae</taxon>
        <taxon>Striga</taxon>
    </lineage>
</organism>
<gene>
    <name evidence="1" type="ORF">SHERM_29086</name>
</gene>
<evidence type="ECO:0000313" key="1">
    <source>
        <dbReference type="EMBL" id="CAA0833830.1"/>
    </source>
</evidence>
<name>A0A9N7RJX7_STRHE</name>